<dbReference type="InterPro" id="IPR051107">
    <property type="entry name" value="Auxin_Efflux_Carrier"/>
</dbReference>
<keyword evidence="5 8" id="KW-1133">Transmembrane helix</keyword>
<name>A0A151TPD8_CAJCA</name>
<sequence length="574" mass="63390">MIGGKDVYHVVEALVPLYVSMILAYGSVRWWKIFTPEQCLGVSRFVSMFAVPFLAFFYIMQNDPYTMNLKFLVADSLQKVVTIVVLILWNSFTKWGSFNWSITLFSLASLPNTLIMGVPLLKAMYGDFTKSLMIQIVFLQGVIWNTLLLFMFEYRAAKLLISQQFPDTAGAIASFRVDSNISSLSGREPLHADAEIGENGVLHVRVRSISRSLSVASSLMRNSLREPTEGASNFDVASAQHDDEENRTWRSKSCSDGNFNNGLASSYPKLPGSKSSGQRNIDIVNIYGCATNNNRLHWNSNELPISDASSRHGGVNGSSKVVDFPHETVTAEDCHHITTNSTTTMSLPPCDSNNDNSNSDNSDNDDNDNDDNNNNVVHEVESEENPVMGSQKEGSTEEGDANKRQIMPSVGVMIRLILTMVWRNLVRNPNTYASVLGLVWSLISFRWKLKLPYIIHRSITVVSDTALGMSMFSLGIFMGLQPKFLTCGIPKAVMALAIKFLVAPLVVAATSKALGIRGELFAVEIIQAALPQGIVPFVFAKEYNLHPDILSSAVIFGMVIALPVTIIYYVILTV</sequence>
<feature type="transmembrane region" description="Helical" evidence="8">
    <location>
        <begin position="552"/>
        <end position="572"/>
    </location>
</feature>
<dbReference type="OMA" id="CIDIISH"/>
<dbReference type="Proteomes" id="UP000075243">
    <property type="component" value="Chromosome 4"/>
</dbReference>
<evidence type="ECO:0000256" key="9">
    <source>
        <dbReference type="SAM" id="MobiDB-lite"/>
    </source>
</evidence>
<keyword evidence="3 8" id="KW-0813">Transport</keyword>
<keyword evidence="4 8" id="KW-0812">Transmembrane</keyword>
<feature type="region of interest" description="Disordered" evidence="9">
    <location>
        <begin position="340"/>
        <end position="404"/>
    </location>
</feature>
<dbReference type="GO" id="GO:0009734">
    <property type="term" value="P:auxin-activated signaling pathway"/>
    <property type="evidence" value="ECO:0007669"/>
    <property type="project" value="UniProtKB-UniRule"/>
</dbReference>
<comment type="caution">
    <text evidence="8">Lacks conserved residue(s) required for the propagation of feature annotation.</text>
</comment>
<dbReference type="STRING" id="3821.A0A151TPD8"/>
<evidence type="ECO:0000256" key="4">
    <source>
        <dbReference type="ARBA" id="ARBA00022692"/>
    </source>
</evidence>
<dbReference type="Gramene" id="C.cajan_21920.t">
    <property type="protein sequence ID" value="C.cajan_21920.t"/>
    <property type="gene ID" value="C.cajan_21920"/>
</dbReference>
<protein>
    <recommendedName>
        <fullName evidence="8">Auxin efflux carrier component</fullName>
    </recommendedName>
</protein>
<dbReference type="InterPro" id="IPR004776">
    <property type="entry name" value="Mem_transp_PIN-like"/>
</dbReference>
<dbReference type="GO" id="GO:0005886">
    <property type="term" value="C:plasma membrane"/>
    <property type="evidence" value="ECO:0007669"/>
    <property type="project" value="TreeGrafter"/>
</dbReference>
<feature type="transmembrane region" description="Helical" evidence="8">
    <location>
        <begin position="40"/>
        <end position="59"/>
    </location>
</feature>
<dbReference type="NCBIfam" id="TIGR00946">
    <property type="entry name" value="2a69"/>
    <property type="match status" value="1"/>
</dbReference>
<reference evidence="10 11" key="1">
    <citation type="journal article" date="2012" name="Nat. Biotechnol.">
        <title>Draft genome sequence of pigeonpea (Cajanus cajan), an orphan legume crop of resource-poor farmers.</title>
        <authorList>
            <person name="Varshney R.K."/>
            <person name="Chen W."/>
            <person name="Li Y."/>
            <person name="Bharti A.K."/>
            <person name="Saxena R.K."/>
            <person name="Schlueter J.A."/>
            <person name="Donoghue M.T."/>
            <person name="Azam S."/>
            <person name="Fan G."/>
            <person name="Whaley A.M."/>
            <person name="Farmer A.D."/>
            <person name="Sheridan J."/>
            <person name="Iwata A."/>
            <person name="Tuteja R."/>
            <person name="Penmetsa R.V."/>
            <person name="Wu W."/>
            <person name="Upadhyaya H.D."/>
            <person name="Yang S.P."/>
            <person name="Shah T."/>
            <person name="Saxena K.B."/>
            <person name="Michael T."/>
            <person name="McCombie W.R."/>
            <person name="Yang B."/>
            <person name="Zhang G."/>
            <person name="Yang H."/>
            <person name="Wang J."/>
            <person name="Spillane C."/>
            <person name="Cook D.R."/>
            <person name="May G.D."/>
            <person name="Xu X."/>
            <person name="Jackson S.A."/>
        </authorList>
    </citation>
    <scope>NUCLEOTIDE SEQUENCE [LARGE SCALE GENOMIC DNA]</scope>
    <source>
        <strain evidence="11">cv. Asha</strain>
    </source>
</reference>
<accession>A0A151TPD8</accession>
<evidence type="ECO:0000256" key="3">
    <source>
        <dbReference type="ARBA" id="ARBA00022448"/>
    </source>
</evidence>
<feature type="transmembrane region" description="Helical" evidence="8">
    <location>
        <begin position="71"/>
        <end position="89"/>
    </location>
</feature>
<dbReference type="PANTHER" id="PTHR31752">
    <property type="entry name" value="AUXIN EFFLUX CARRIER COMPONENT 1B-RELATED"/>
    <property type="match status" value="1"/>
</dbReference>
<gene>
    <name evidence="10" type="ORF">KK1_022572</name>
</gene>
<dbReference type="GO" id="GO:0009926">
    <property type="term" value="P:auxin polar transport"/>
    <property type="evidence" value="ECO:0007669"/>
    <property type="project" value="TreeGrafter"/>
</dbReference>
<evidence type="ECO:0000256" key="6">
    <source>
        <dbReference type="ARBA" id="ARBA00023136"/>
    </source>
</evidence>
<feature type="compositionally biased region" description="Low complexity" evidence="9">
    <location>
        <begin position="351"/>
        <end position="361"/>
    </location>
</feature>
<dbReference type="EMBL" id="CM003606">
    <property type="protein sequence ID" value="KYP68922.1"/>
    <property type="molecule type" value="Genomic_DNA"/>
</dbReference>
<proteinExistence type="inferred from homology"/>
<feature type="transmembrane region" description="Helical" evidence="8">
    <location>
        <begin position="6"/>
        <end position="28"/>
    </location>
</feature>
<evidence type="ECO:0000256" key="5">
    <source>
        <dbReference type="ARBA" id="ARBA00022989"/>
    </source>
</evidence>
<feature type="region of interest" description="Disordered" evidence="9">
    <location>
        <begin position="230"/>
        <end position="255"/>
    </location>
</feature>
<dbReference type="AlphaFoldDB" id="A0A151TPD8"/>
<evidence type="ECO:0000313" key="10">
    <source>
        <dbReference type="EMBL" id="KYP68922.1"/>
    </source>
</evidence>
<keyword evidence="7 8" id="KW-0927">Auxin signaling pathway</keyword>
<feature type="transmembrane region" description="Helical" evidence="8">
    <location>
        <begin position="132"/>
        <end position="152"/>
    </location>
</feature>
<feature type="compositionally biased region" description="Acidic residues" evidence="9">
    <location>
        <begin position="362"/>
        <end position="371"/>
    </location>
</feature>
<feature type="transmembrane region" description="Helical" evidence="8">
    <location>
        <begin position="492"/>
        <end position="509"/>
    </location>
</feature>
<evidence type="ECO:0000256" key="1">
    <source>
        <dbReference type="ARBA" id="ARBA00004141"/>
    </source>
</evidence>
<comment type="subcellular location">
    <subcellularLocation>
        <location evidence="1 8">Membrane</location>
        <topology evidence="1 8">Multi-pass membrane protein</topology>
    </subcellularLocation>
</comment>
<dbReference type="PANTHER" id="PTHR31752:SF4">
    <property type="entry name" value="AUXIN EFFLUX CARRIER COMPONENT 2"/>
    <property type="match status" value="1"/>
</dbReference>
<keyword evidence="11" id="KW-1185">Reference proteome</keyword>
<dbReference type="Pfam" id="PF03547">
    <property type="entry name" value="Mem_trans"/>
    <property type="match status" value="2"/>
</dbReference>
<dbReference type="GO" id="GO:0005783">
    <property type="term" value="C:endoplasmic reticulum"/>
    <property type="evidence" value="ECO:0007669"/>
    <property type="project" value="TreeGrafter"/>
</dbReference>
<feature type="transmembrane region" description="Helical" evidence="8">
    <location>
        <begin position="101"/>
        <end position="120"/>
    </location>
</feature>
<evidence type="ECO:0000256" key="2">
    <source>
        <dbReference type="ARBA" id="ARBA00009177"/>
    </source>
</evidence>
<comment type="function">
    <text evidence="8">May act as a component of the auxin efflux carrier.</text>
</comment>
<comment type="similarity">
    <text evidence="2 8">Belongs to the auxin efflux carrier (TC 2.A.69.1) family.</text>
</comment>
<organism evidence="10 11">
    <name type="scientific">Cajanus cajan</name>
    <name type="common">Pigeon pea</name>
    <name type="synonym">Cajanus indicus</name>
    <dbReference type="NCBI Taxonomy" id="3821"/>
    <lineage>
        <taxon>Eukaryota</taxon>
        <taxon>Viridiplantae</taxon>
        <taxon>Streptophyta</taxon>
        <taxon>Embryophyta</taxon>
        <taxon>Tracheophyta</taxon>
        <taxon>Spermatophyta</taxon>
        <taxon>Magnoliopsida</taxon>
        <taxon>eudicotyledons</taxon>
        <taxon>Gunneridae</taxon>
        <taxon>Pentapetalae</taxon>
        <taxon>rosids</taxon>
        <taxon>fabids</taxon>
        <taxon>Fabales</taxon>
        <taxon>Fabaceae</taxon>
        <taxon>Papilionoideae</taxon>
        <taxon>50 kb inversion clade</taxon>
        <taxon>NPAAA clade</taxon>
        <taxon>indigoferoid/millettioid clade</taxon>
        <taxon>Phaseoleae</taxon>
        <taxon>Cajanus</taxon>
    </lineage>
</organism>
<feature type="transmembrane region" description="Helical" evidence="8">
    <location>
        <begin position="521"/>
        <end position="540"/>
    </location>
</feature>
<evidence type="ECO:0000256" key="7">
    <source>
        <dbReference type="ARBA" id="ARBA00023294"/>
    </source>
</evidence>
<evidence type="ECO:0000313" key="11">
    <source>
        <dbReference type="Proteomes" id="UP000075243"/>
    </source>
</evidence>
<evidence type="ECO:0000256" key="8">
    <source>
        <dbReference type="RuleBase" id="RU362108"/>
    </source>
</evidence>
<keyword evidence="6 8" id="KW-0472">Membrane</keyword>
<feature type="transmembrane region" description="Helical" evidence="8">
    <location>
        <begin position="461"/>
        <end position="480"/>
    </location>
</feature>
<dbReference type="GO" id="GO:0010329">
    <property type="term" value="F:auxin efflux transmembrane transporter activity"/>
    <property type="evidence" value="ECO:0007669"/>
    <property type="project" value="TreeGrafter"/>
</dbReference>
<dbReference type="InterPro" id="IPR014024">
    <property type="entry name" value="Auxin_eff_plant"/>
</dbReference>